<accession>A0A919DFE6</accession>
<protein>
    <recommendedName>
        <fullName evidence="11">Subtilisin inhibitor domain-containing protein</fullName>
    </recommendedName>
</protein>
<name>A0A919DFE6_9ACTN</name>
<evidence type="ECO:0000256" key="2">
    <source>
        <dbReference type="ARBA" id="ARBA00010472"/>
    </source>
</evidence>
<evidence type="ECO:0000256" key="5">
    <source>
        <dbReference type="ARBA" id="ARBA00022690"/>
    </source>
</evidence>
<dbReference type="GO" id="GO:0005576">
    <property type="term" value="C:extracellular region"/>
    <property type="evidence" value="ECO:0007669"/>
    <property type="project" value="UniProtKB-SubCell"/>
</dbReference>
<evidence type="ECO:0000313" key="12">
    <source>
        <dbReference type="EMBL" id="GHE42792.1"/>
    </source>
</evidence>
<comment type="caution">
    <text evidence="12">The sequence shown here is derived from an EMBL/GenBank/DDBJ whole genome shotgun (WGS) entry which is preliminary data.</text>
</comment>
<comment type="subunit">
    <text evidence="3">Homodimer.</text>
</comment>
<evidence type="ECO:0000256" key="7">
    <source>
        <dbReference type="ARBA" id="ARBA00023157"/>
    </source>
</evidence>
<comment type="subcellular location">
    <subcellularLocation>
        <location evidence="1">Secreted</location>
    </subcellularLocation>
</comment>
<feature type="signal peptide" evidence="10">
    <location>
        <begin position="1"/>
        <end position="28"/>
    </location>
</feature>
<keyword evidence="5 8" id="KW-0646">Protease inhibitor</keyword>
<dbReference type="Gene3D" id="3.30.350.10">
    <property type="entry name" value="Subtilisin inhibitor-like"/>
    <property type="match status" value="1"/>
</dbReference>
<feature type="chain" id="PRO_5037342647" description="Subtilisin inhibitor domain-containing protein" evidence="10">
    <location>
        <begin position="29"/>
        <end position="208"/>
    </location>
</feature>
<keyword evidence="10" id="KW-0732">Signal</keyword>
<feature type="compositionally biased region" description="Pro residues" evidence="9">
    <location>
        <begin position="50"/>
        <end position="62"/>
    </location>
</feature>
<dbReference type="Pfam" id="PF00720">
    <property type="entry name" value="SSI"/>
    <property type="match status" value="1"/>
</dbReference>
<evidence type="ECO:0000256" key="8">
    <source>
        <dbReference type="RuleBase" id="RU003471"/>
    </source>
</evidence>
<dbReference type="EMBL" id="BNBT01000009">
    <property type="protein sequence ID" value="GHE42792.1"/>
    <property type="molecule type" value="Genomic_DNA"/>
</dbReference>
<dbReference type="Proteomes" id="UP000608024">
    <property type="component" value="Unassembled WGS sequence"/>
</dbReference>
<dbReference type="PROSITE" id="PS00999">
    <property type="entry name" value="SSI"/>
    <property type="match status" value="1"/>
</dbReference>
<comment type="similarity">
    <text evidence="2 8">Belongs to the protease inhibitor I16 (SSI) family.</text>
</comment>
<dbReference type="InterPro" id="IPR036819">
    <property type="entry name" value="Subtilisin_inhibitor-like_sf"/>
</dbReference>
<reference evidence="12" key="2">
    <citation type="submission" date="2020-09" db="EMBL/GenBank/DDBJ databases">
        <authorList>
            <person name="Sun Q."/>
            <person name="Ohkuma M."/>
        </authorList>
    </citation>
    <scope>NUCLEOTIDE SEQUENCE</scope>
    <source>
        <strain evidence="12">JCM 4784</strain>
    </source>
</reference>
<organism evidence="12 13">
    <name type="scientific">Streptomyces longispororuber</name>
    <dbReference type="NCBI Taxonomy" id="68230"/>
    <lineage>
        <taxon>Bacteria</taxon>
        <taxon>Bacillati</taxon>
        <taxon>Actinomycetota</taxon>
        <taxon>Actinomycetes</taxon>
        <taxon>Kitasatosporales</taxon>
        <taxon>Streptomycetaceae</taxon>
        <taxon>Streptomyces</taxon>
    </lineage>
</organism>
<dbReference type="RefSeq" id="WP_190134634.1">
    <property type="nucleotide sequence ID" value="NZ_BNBT01000009.1"/>
</dbReference>
<sequence length="208" mass="21511">MRPRTAAPAALLVLAATALPALTPPATAAPAPPVPVRTALTAPALTAPAEPVPADEPTPAAKPKPKPADKPTPAAKPKPAGKPTPTAKPQPAHQRPAREPSAPGRTAHERGVLLTVSGSDNTWIRGVRLSCAPEPSGPHPFAGRACAELDHARGDLDALPKENRACTKQFDPVTASATGTHRGRPVTWHRTYGNACEMAAATGHVFRF</sequence>
<feature type="region of interest" description="Disordered" evidence="9">
    <location>
        <begin position="39"/>
        <end position="111"/>
    </location>
</feature>
<dbReference type="AlphaFoldDB" id="A0A919DFE6"/>
<keyword evidence="13" id="KW-1185">Reference proteome</keyword>
<evidence type="ECO:0000256" key="4">
    <source>
        <dbReference type="ARBA" id="ARBA00022525"/>
    </source>
</evidence>
<feature type="compositionally biased region" description="Pro residues" evidence="9">
    <location>
        <begin position="74"/>
        <end position="88"/>
    </location>
</feature>
<gene>
    <name evidence="12" type="ORF">GCM10018785_10500</name>
</gene>
<evidence type="ECO:0000259" key="11">
    <source>
        <dbReference type="Pfam" id="PF00720"/>
    </source>
</evidence>
<keyword evidence="4" id="KW-0964">Secreted</keyword>
<feature type="domain" description="Subtilisin inhibitor" evidence="11">
    <location>
        <begin position="114"/>
        <end position="194"/>
    </location>
</feature>
<evidence type="ECO:0000256" key="3">
    <source>
        <dbReference type="ARBA" id="ARBA00011738"/>
    </source>
</evidence>
<evidence type="ECO:0000256" key="6">
    <source>
        <dbReference type="ARBA" id="ARBA00022900"/>
    </source>
</evidence>
<dbReference type="InterPro" id="IPR023549">
    <property type="entry name" value="Subtilisin_inhibitor"/>
</dbReference>
<dbReference type="InterPro" id="IPR000691">
    <property type="entry name" value="Prot_inh_I16_SSI"/>
</dbReference>
<reference evidence="12" key="1">
    <citation type="journal article" date="2014" name="Int. J. Syst. Evol. Microbiol.">
        <title>Complete genome sequence of Corynebacterium casei LMG S-19264T (=DSM 44701T), isolated from a smear-ripened cheese.</title>
        <authorList>
            <consortium name="US DOE Joint Genome Institute (JGI-PGF)"/>
            <person name="Walter F."/>
            <person name="Albersmeier A."/>
            <person name="Kalinowski J."/>
            <person name="Ruckert C."/>
        </authorList>
    </citation>
    <scope>NUCLEOTIDE SEQUENCE</scope>
    <source>
        <strain evidence="12">JCM 4784</strain>
    </source>
</reference>
<keyword evidence="6 8" id="KW-0722">Serine protease inhibitor</keyword>
<feature type="compositionally biased region" description="Low complexity" evidence="9">
    <location>
        <begin position="39"/>
        <end position="49"/>
    </location>
</feature>
<evidence type="ECO:0000256" key="9">
    <source>
        <dbReference type="SAM" id="MobiDB-lite"/>
    </source>
</evidence>
<proteinExistence type="inferred from homology"/>
<evidence type="ECO:0000256" key="1">
    <source>
        <dbReference type="ARBA" id="ARBA00004613"/>
    </source>
</evidence>
<dbReference type="SUPFAM" id="SSF55399">
    <property type="entry name" value="Subtilisin inhibitor"/>
    <property type="match status" value="1"/>
</dbReference>
<evidence type="ECO:0000256" key="10">
    <source>
        <dbReference type="SAM" id="SignalP"/>
    </source>
</evidence>
<dbReference type="InterPro" id="IPR020054">
    <property type="entry name" value="Prot_inh_SSI_I16_CS"/>
</dbReference>
<keyword evidence="7" id="KW-1015">Disulfide bond</keyword>
<evidence type="ECO:0000313" key="13">
    <source>
        <dbReference type="Proteomes" id="UP000608024"/>
    </source>
</evidence>
<dbReference type="PRINTS" id="PR00294">
    <property type="entry name" value="SSBTLNINHBTR"/>
</dbReference>
<dbReference type="GO" id="GO:0004867">
    <property type="term" value="F:serine-type endopeptidase inhibitor activity"/>
    <property type="evidence" value="ECO:0007669"/>
    <property type="project" value="UniProtKB-KW"/>
</dbReference>